<dbReference type="KEGG" id="mcha:111013599"/>
<feature type="transmembrane region" description="Helical" evidence="7">
    <location>
        <begin position="353"/>
        <end position="376"/>
    </location>
</feature>
<evidence type="ECO:0000313" key="9">
    <source>
        <dbReference type="RefSeq" id="XP_022143758.1"/>
    </source>
</evidence>
<proteinExistence type="inferred from homology"/>
<dbReference type="PANTHER" id="PTHR11706:SF75">
    <property type="entry name" value="ETHYLENE-INSENSITIVE PROTEIN 2"/>
    <property type="match status" value="1"/>
</dbReference>
<dbReference type="PANTHER" id="PTHR11706">
    <property type="entry name" value="SOLUTE CARRIER PROTEIN FAMILY 11 MEMBER"/>
    <property type="match status" value="1"/>
</dbReference>
<dbReference type="GeneID" id="111013599"/>
<evidence type="ECO:0000256" key="3">
    <source>
        <dbReference type="ARBA" id="ARBA00022692"/>
    </source>
</evidence>
<feature type="transmembrane region" description="Helical" evidence="7">
    <location>
        <begin position="53"/>
        <end position="82"/>
    </location>
</feature>
<dbReference type="RefSeq" id="XP_022143758.1">
    <property type="nucleotide sequence ID" value="XM_022288066.1"/>
</dbReference>
<dbReference type="OrthoDB" id="409173at2759"/>
<dbReference type="RefSeq" id="XP_022143760.1">
    <property type="nucleotide sequence ID" value="XM_022288068.1"/>
</dbReference>
<evidence type="ECO:0000313" key="11">
    <source>
        <dbReference type="RefSeq" id="XP_022143761.1"/>
    </source>
</evidence>
<feature type="transmembrane region" description="Helical" evidence="7">
    <location>
        <begin position="94"/>
        <end position="117"/>
    </location>
</feature>
<feature type="transmembrane region" description="Helical" evidence="7">
    <location>
        <begin position="287"/>
        <end position="306"/>
    </location>
</feature>
<feature type="transmembrane region" description="Helical" evidence="7">
    <location>
        <begin position="326"/>
        <end position="346"/>
    </location>
</feature>
<dbReference type="Proteomes" id="UP000504603">
    <property type="component" value="Unplaced"/>
</dbReference>
<comment type="subcellular location">
    <subcellularLocation>
        <location evidence="1">Membrane</location>
        <topology evidence="1">Multi-pass membrane protein</topology>
    </subcellularLocation>
</comment>
<evidence type="ECO:0000256" key="7">
    <source>
        <dbReference type="SAM" id="Phobius"/>
    </source>
</evidence>
<feature type="transmembrane region" description="Helical" evidence="7">
    <location>
        <begin position="123"/>
        <end position="144"/>
    </location>
</feature>
<organism evidence="8 9">
    <name type="scientific">Momordica charantia</name>
    <name type="common">Bitter gourd</name>
    <name type="synonym">Balsam pear</name>
    <dbReference type="NCBI Taxonomy" id="3673"/>
    <lineage>
        <taxon>Eukaryota</taxon>
        <taxon>Viridiplantae</taxon>
        <taxon>Streptophyta</taxon>
        <taxon>Embryophyta</taxon>
        <taxon>Tracheophyta</taxon>
        <taxon>Spermatophyta</taxon>
        <taxon>Magnoliopsida</taxon>
        <taxon>eudicotyledons</taxon>
        <taxon>Gunneridae</taxon>
        <taxon>Pentapetalae</taxon>
        <taxon>rosids</taxon>
        <taxon>fabids</taxon>
        <taxon>Cucurbitales</taxon>
        <taxon>Cucurbitaceae</taxon>
        <taxon>Momordiceae</taxon>
        <taxon>Momordica</taxon>
    </lineage>
</organism>
<protein>
    <submittedName>
        <fullName evidence="9 10">Ethylene-insensitive protein 2 isoform X1</fullName>
    </submittedName>
</protein>
<evidence type="ECO:0000256" key="4">
    <source>
        <dbReference type="ARBA" id="ARBA00022989"/>
    </source>
</evidence>
<dbReference type="RefSeq" id="XP_022143761.1">
    <property type="nucleotide sequence ID" value="XM_022288069.1"/>
</dbReference>
<keyword evidence="3 7" id="KW-0812">Transmembrane</keyword>
<dbReference type="InterPro" id="IPR001046">
    <property type="entry name" value="NRAMP_fam"/>
</dbReference>
<dbReference type="GO" id="GO:0034755">
    <property type="term" value="P:iron ion transmembrane transport"/>
    <property type="evidence" value="ECO:0007669"/>
    <property type="project" value="TreeGrafter"/>
</dbReference>
<keyword evidence="8" id="KW-1185">Reference proteome</keyword>
<evidence type="ECO:0000256" key="5">
    <source>
        <dbReference type="ARBA" id="ARBA00023136"/>
    </source>
</evidence>
<feature type="region of interest" description="Disordered" evidence="6">
    <location>
        <begin position="619"/>
        <end position="644"/>
    </location>
</feature>
<feature type="transmembrane region" description="Helical" evidence="7">
    <location>
        <begin position="439"/>
        <end position="458"/>
    </location>
</feature>
<feature type="transmembrane region" description="Helical" evidence="7">
    <location>
        <begin position="156"/>
        <end position="175"/>
    </location>
</feature>
<dbReference type="Pfam" id="PF01566">
    <property type="entry name" value="Nramp"/>
    <property type="match status" value="1"/>
</dbReference>
<feature type="transmembrane region" description="Helical" evidence="7">
    <location>
        <begin position="14"/>
        <end position="33"/>
    </location>
</feature>
<feature type="transmembrane region" description="Helical" evidence="7">
    <location>
        <begin position="235"/>
        <end position="256"/>
    </location>
</feature>
<feature type="region of interest" description="Disordered" evidence="6">
    <location>
        <begin position="869"/>
        <end position="893"/>
    </location>
</feature>
<evidence type="ECO:0000256" key="2">
    <source>
        <dbReference type="ARBA" id="ARBA00009965"/>
    </source>
</evidence>
<sequence length="1296" mass="141034">MESMTLHTNHLSGAVHRFIPFIAPALLVSISYVDPGKWAATVEGGARFGFDLFVLVLLFNFAAILCQYLSASIGVVTGRGLAQICSEEYDKCTCIFLGIQAEVSVILLDLTMILGISHGLNLLLGWDLFTCVLLTGVGAALFPLFSDLLEDGRAKFLYICMAGCILLSLVLGVLISQPEIPLSMNLMLTRLNGESAFTLMSLLGASVMPHNFYVHSSIVQQHQSPPNISKEVLCNNHLFAIFCTFSGIYVVNNVLMNSAANVFYSSGLALHTFPDALSLMEQVFRSPVVYVLFLLVLFLSNQITALTWSLGGQLVLTNFLKLDIPGWLHCATIRIVAIIPALYCVWSSGAEGMYQLLIFSQVMVALLLPSSLIPLYRVASSRPIMGAFKISQLVEFIALVIFIGILGLKIVFVVEMIFGNSDWVVNLSWNMGSGMSIPYVVLLSTACSSFCLMLWLAATPLKSATAIAQLDARVSNWDMPETLPDSAAEREDIDLGKSSYTTEPIESHSDLSTAEFDFNLPENIMEPDPVLGSVAQGEDRSSGVVPSFPKLVSEELISTEELVSSSTVAHDVPDSTLADKKILKIDSVEPIEKTVGLDADLRSEKDDYEIDNWEAEESLKEISGSMPSSTSEGPGSFRSLGGEGGNGTGSLSRLAGLGRAARRQLTGILDDFWGQLYDLFGQATQDAKIKKLDLLLGIDSKLVTSSLKLDATGKDFPGYISVGSKASDQISSNNLYDSTKSQRVQGLESSYGVQKGHPSLLWPNHMQFWDACYPNSSPNPIDSGERRYSSVRSLPSSESWDYQPATVHGYQITSYLSRMAKDRSSDNLNSQLDPSGFKYPSLGGGGASLRDSLAFKMGQKFQSGLGTCQAPSPGLHNLPVSRSPASQSDRPYYDLSPSGTAENLLTVSNTKKYHSLPDIHRDQHVSDKSSQWDGVTGYGSSIGRTTARGLSFSNSGSRIVAPSAFDELSPSKVYGGALSPQMNSHLDSGSLWFKQPSEQFGLDKNSNPESKGIGRVHSISQEASFVVNSEARLLQSFRDCIVKLLKLEGSDWLFGQSDGADEELIDCVAAREKFICEAEAREMSRVVRMKESPSFSPDNRRLGSGMKNDTNFTNVSISSVPHCGEGCIWRSDLIVSFGVWCIHRILDLSLMESRPELWGKYTYVLNRLQGIIDPAFSKPRIPMPPCFCLQIPQAFQQRSSPQIANGMLPPAAKPGKGKCTTAAMLLDMVKDVEIAISCRKGRTGTAAGDVAFPKGKENLASVLKRYKRRLSNKPVATHEVSSVSRKLPATSVPYSS</sequence>
<feature type="transmembrane region" description="Helical" evidence="7">
    <location>
        <begin position="396"/>
        <end position="418"/>
    </location>
</feature>
<evidence type="ECO:0000313" key="8">
    <source>
        <dbReference type="Proteomes" id="UP000504603"/>
    </source>
</evidence>
<evidence type="ECO:0000256" key="1">
    <source>
        <dbReference type="ARBA" id="ARBA00004141"/>
    </source>
</evidence>
<gene>
    <name evidence="9 10 11" type="primary">LOC111013599</name>
</gene>
<evidence type="ECO:0000313" key="10">
    <source>
        <dbReference type="RefSeq" id="XP_022143760.1"/>
    </source>
</evidence>
<comment type="similarity">
    <text evidence="2">Belongs to the NRAMP (TC 2.A.55) family.</text>
</comment>
<evidence type="ECO:0000256" key="6">
    <source>
        <dbReference type="SAM" id="MobiDB-lite"/>
    </source>
</evidence>
<keyword evidence="5 7" id="KW-0472">Membrane</keyword>
<dbReference type="GO" id="GO:0015086">
    <property type="term" value="F:cadmium ion transmembrane transporter activity"/>
    <property type="evidence" value="ECO:0007669"/>
    <property type="project" value="TreeGrafter"/>
</dbReference>
<dbReference type="GO" id="GO:0005886">
    <property type="term" value="C:plasma membrane"/>
    <property type="evidence" value="ECO:0007669"/>
    <property type="project" value="TreeGrafter"/>
</dbReference>
<dbReference type="InterPro" id="IPR017187">
    <property type="entry name" value="EIN2"/>
</dbReference>
<accession>A0A6J1CRI2</accession>
<name>A0A6J1CRI2_MOMCH</name>
<reference evidence="9 10" key="1">
    <citation type="submission" date="2025-04" db="UniProtKB">
        <authorList>
            <consortium name="RefSeq"/>
        </authorList>
    </citation>
    <scope>IDENTIFICATION</scope>
    <source>
        <strain evidence="9 10">OHB3-1</strain>
    </source>
</reference>
<dbReference type="PRINTS" id="PR00447">
    <property type="entry name" value="NATRESASSCMP"/>
</dbReference>
<keyword evidence="4 7" id="KW-1133">Transmembrane helix</keyword>
<dbReference type="GO" id="GO:0009873">
    <property type="term" value="P:ethylene-activated signaling pathway"/>
    <property type="evidence" value="ECO:0007669"/>
    <property type="project" value="InterPro"/>
</dbReference>
<dbReference type="PIRSF" id="PIRSF037378">
    <property type="entry name" value="EIN2"/>
    <property type="match status" value="1"/>
</dbReference>
<dbReference type="GO" id="GO:0005384">
    <property type="term" value="F:manganese ion transmembrane transporter activity"/>
    <property type="evidence" value="ECO:0007669"/>
    <property type="project" value="TreeGrafter"/>
</dbReference>